<reference evidence="1" key="1">
    <citation type="submission" date="2021-02" db="EMBL/GenBank/DDBJ databases">
        <authorList>
            <consortium name="DOE Joint Genome Institute"/>
            <person name="Ahrendt S."/>
            <person name="Looney B.P."/>
            <person name="Miyauchi S."/>
            <person name="Morin E."/>
            <person name="Drula E."/>
            <person name="Courty P.E."/>
            <person name="Chicoki N."/>
            <person name="Fauchery L."/>
            <person name="Kohler A."/>
            <person name="Kuo A."/>
            <person name="Labutti K."/>
            <person name="Pangilinan J."/>
            <person name="Lipzen A."/>
            <person name="Riley R."/>
            <person name="Andreopoulos W."/>
            <person name="He G."/>
            <person name="Johnson J."/>
            <person name="Barry K.W."/>
            <person name="Grigoriev I.V."/>
            <person name="Nagy L."/>
            <person name="Hibbett D."/>
            <person name="Henrissat B."/>
            <person name="Matheny P.B."/>
            <person name="Labbe J."/>
            <person name="Martin F."/>
        </authorList>
    </citation>
    <scope>NUCLEOTIDE SEQUENCE</scope>
    <source>
        <strain evidence="1">EC-137</strain>
    </source>
</reference>
<evidence type="ECO:0000313" key="2">
    <source>
        <dbReference type="Proteomes" id="UP000814128"/>
    </source>
</evidence>
<dbReference type="EMBL" id="MU273678">
    <property type="protein sequence ID" value="KAI0029408.1"/>
    <property type="molecule type" value="Genomic_DNA"/>
</dbReference>
<accession>A0ACB8QCI7</accession>
<name>A0ACB8QCI7_9AGAM</name>
<keyword evidence="2" id="KW-1185">Reference proteome</keyword>
<comment type="caution">
    <text evidence="1">The sequence shown here is derived from an EMBL/GenBank/DDBJ whole genome shotgun (WGS) entry which is preliminary data.</text>
</comment>
<protein>
    <submittedName>
        <fullName evidence="1">Uncharacterized protein</fullName>
    </submittedName>
</protein>
<organism evidence="1 2">
    <name type="scientific">Vararia minispora EC-137</name>
    <dbReference type="NCBI Taxonomy" id="1314806"/>
    <lineage>
        <taxon>Eukaryota</taxon>
        <taxon>Fungi</taxon>
        <taxon>Dikarya</taxon>
        <taxon>Basidiomycota</taxon>
        <taxon>Agaricomycotina</taxon>
        <taxon>Agaricomycetes</taxon>
        <taxon>Russulales</taxon>
        <taxon>Lachnocladiaceae</taxon>
        <taxon>Vararia</taxon>
    </lineage>
</organism>
<evidence type="ECO:0000313" key="1">
    <source>
        <dbReference type="EMBL" id="KAI0029408.1"/>
    </source>
</evidence>
<gene>
    <name evidence="1" type="ORF">K488DRAFT_88771</name>
</gene>
<reference evidence="1" key="2">
    <citation type="journal article" date="2022" name="New Phytol.">
        <title>Evolutionary transition to the ectomycorrhizal habit in the genomes of a hyperdiverse lineage of mushroom-forming fungi.</title>
        <authorList>
            <person name="Looney B."/>
            <person name="Miyauchi S."/>
            <person name="Morin E."/>
            <person name="Drula E."/>
            <person name="Courty P.E."/>
            <person name="Kohler A."/>
            <person name="Kuo A."/>
            <person name="LaButti K."/>
            <person name="Pangilinan J."/>
            <person name="Lipzen A."/>
            <person name="Riley R."/>
            <person name="Andreopoulos W."/>
            <person name="He G."/>
            <person name="Johnson J."/>
            <person name="Nolan M."/>
            <person name="Tritt A."/>
            <person name="Barry K.W."/>
            <person name="Grigoriev I.V."/>
            <person name="Nagy L.G."/>
            <person name="Hibbett D."/>
            <person name="Henrissat B."/>
            <person name="Matheny P.B."/>
            <person name="Labbe J."/>
            <person name="Martin F.M."/>
        </authorList>
    </citation>
    <scope>NUCLEOTIDE SEQUENCE</scope>
    <source>
        <strain evidence="1">EC-137</strain>
    </source>
</reference>
<proteinExistence type="predicted"/>
<sequence>MSALEARLIGNDAGRVAIVAQLQHLLGSSFSIAEKNIRANGHKLEELTAAAEDEEAFDETLDKIIWDLQAERMTGERDVAAKRRQRPREIQSFIADVLRQHDADLEETQGDSGIPNTLETDDALNDDGQVSAVEVNTNNSSLAEGMQQTIATQRERVERVQIVFDDLGTNKT</sequence>
<dbReference type="Proteomes" id="UP000814128">
    <property type="component" value="Unassembled WGS sequence"/>
</dbReference>